<feature type="binding site" description="axial binding residue" evidence="8">
    <location>
        <position position="176"/>
    </location>
    <ligand>
        <name>chlorophyll b</name>
        <dbReference type="ChEBI" id="CHEBI:61721"/>
        <label>3</label>
    </ligand>
    <ligandPart>
        <name>Mg</name>
        <dbReference type="ChEBI" id="CHEBI:25107"/>
    </ligandPart>
</feature>
<keyword evidence="6" id="KW-0934">Plastid</keyword>
<accession>A0A7S2HH88</accession>
<comment type="similarity">
    <text evidence="3">Belongs to the fucoxanthin chlorophyll protein family.</text>
</comment>
<sequence>MMKLAAIASLIAGAAAFAPAKVSQSSTALNAAWGDKIGAQAPLGYFDPLGLLKDADEETFERLRFLELKHGRVAQLAFLGNIVVLNGIRFPGYLSPSQDLAFADMPSHGLEALSKVPSEGIAQMVAFIFAMEIGTYSLLDKGEFKGDYTSVFDFGWNNYDDAWKEKKRAIEINNGRAAMMGITGLIVHEQIGNLDSMPIISLGH</sequence>
<dbReference type="InterPro" id="IPR001344">
    <property type="entry name" value="Chloro_AB-bd_pln"/>
</dbReference>
<keyword evidence="4" id="KW-0150">Chloroplast</keyword>
<comment type="function">
    <text evidence="1">The light-harvesting complex (LHC) functions as a light receptor, it captures and delivers excitation energy to photosystems with which it is closely associated. Energy is transferred from the carotenoid and chlorophyll C (or B) to chlorophyll A and the photosynthetic reaction centers where it is used to synthesize ATP and reducing power.</text>
</comment>
<reference evidence="10" key="1">
    <citation type="submission" date="2021-01" db="EMBL/GenBank/DDBJ databases">
        <authorList>
            <person name="Corre E."/>
            <person name="Pelletier E."/>
            <person name="Niang G."/>
            <person name="Scheremetjew M."/>
            <person name="Finn R."/>
            <person name="Kale V."/>
            <person name="Holt S."/>
            <person name="Cochrane G."/>
            <person name="Meng A."/>
            <person name="Brown T."/>
            <person name="Cohen L."/>
        </authorList>
    </citation>
    <scope>NUCLEOTIDE SEQUENCE</scope>
    <source>
        <strain evidence="10">CCMP826</strain>
    </source>
</reference>
<dbReference type="Pfam" id="PF00504">
    <property type="entry name" value="Chloroa_b-bind"/>
    <property type="match status" value="1"/>
</dbReference>
<dbReference type="Gene3D" id="1.10.3460.10">
    <property type="entry name" value="Chlorophyll a/b binding protein domain"/>
    <property type="match status" value="1"/>
</dbReference>
<feature type="signal peptide" evidence="9">
    <location>
        <begin position="1"/>
        <end position="16"/>
    </location>
</feature>
<evidence type="ECO:0000256" key="9">
    <source>
        <dbReference type="SAM" id="SignalP"/>
    </source>
</evidence>
<keyword evidence="8" id="KW-0148">Chlorophyll</keyword>
<name>A0A7S2HH88_9STRA</name>
<gene>
    <name evidence="10" type="ORF">HTAM1171_LOCUS5572</name>
</gene>
<dbReference type="SUPFAM" id="SSF103511">
    <property type="entry name" value="Chlorophyll a-b binding protein"/>
    <property type="match status" value="1"/>
</dbReference>
<evidence type="ECO:0000256" key="4">
    <source>
        <dbReference type="ARBA" id="ARBA00022528"/>
    </source>
</evidence>
<dbReference type="GO" id="GO:0016168">
    <property type="term" value="F:chlorophyll binding"/>
    <property type="evidence" value="ECO:0007669"/>
    <property type="project" value="UniProtKB-KW"/>
</dbReference>
<dbReference type="GO" id="GO:0009507">
    <property type="term" value="C:chloroplast"/>
    <property type="evidence" value="ECO:0007669"/>
    <property type="project" value="UniProtKB-SubCell"/>
</dbReference>
<dbReference type="GO" id="GO:0009765">
    <property type="term" value="P:photosynthesis, light harvesting"/>
    <property type="evidence" value="ECO:0007669"/>
    <property type="project" value="InterPro"/>
</dbReference>
<dbReference type="GO" id="GO:0016020">
    <property type="term" value="C:membrane"/>
    <property type="evidence" value="ECO:0007669"/>
    <property type="project" value="InterPro"/>
</dbReference>
<feature type="chain" id="PRO_5031292385" evidence="9">
    <location>
        <begin position="17"/>
        <end position="204"/>
    </location>
</feature>
<proteinExistence type="inferred from homology"/>
<evidence type="ECO:0000256" key="6">
    <source>
        <dbReference type="ARBA" id="ARBA00022640"/>
    </source>
</evidence>
<evidence type="ECO:0000256" key="2">
    <source>
        <dbReference type="ARBA" id="ARBA00004229"/>
    </source>
</evidence>
<evidence type="ECO:0000256" key="1">
    <source>
        <dbReference type="ARBA" id="ARBA00004022"/>
    </source>
</evidence>
<feature type="binding site" evidence="8">
    <location>
        <position position="70"/>
    </location>
    <ligand>
        <name>chlorophyll a</name>
        <dbReference type="ChEBI" id="CHEBI:58416"/>
        <label>1</label>
    </ligand>
</feature>
<dbReference type="EMBL" id="HBGV01009021">
    <property type="protein sequence ID" value="CAD9490670.1"/>
    <property type="molecule type" value="Transcribed_RNA"/>
</dbReference>
<keyword evidence="9" id="KW-0732">Signal</keyword>
<evidence type="ECO:0000256" key="5">
    <source>
        <dbReference type="ARBA" id="ARBA00022531"/>
    </source>
</evidence>
<evidence type="ECO:0000256" key="7">
    <source>
        <dbReference type="ARBA" id="ARBA00023243"/>
    </source>
</evidence>
<dbReference type="PANTHER" id="PTHR21649">
    <property type="entry name" value="CHLOROPHYLL A/B BINDING PROTEIN"/>
    <property type="match status" value="1"/>
</dbReference>
<protein>
    <submittedName>
        <fullName evidence="10">Uncharacterized protein</fullName>
    </submittedName>
</protein>
<feature type="binding site" evidence="8">
    <location>
        <position position="67"/>
    </location>
    <ligand>
        <name>chlorophyll a</name>
        <dbReference type="ChEBI" id="CHEBI:58416"/>
        <label>1</label>
    </ligand>
</feature>
<keyword evidence="5" id="KW-0602">Photosynthesis</keyword>
<dbReference type="GO" id="GO:0030076">
    <property type="term" value="C:light-harvesting complex"/>
    <property type="evidence" value="ECO:0007669"/>
    <property type="project" value="UniProtKB-KW"/>
</dbReference>
<evidence type="ECO:0000256" key="8">
    <source>
        <dbReference type="PIRSR" id="PIRSR601344-1"/>
    </source>
</evidence>
<dbReference type="AlphaFoldDB" id="A0A7S2HH88"/>
<dbReference type="InterPro" id="IPR022796">
    <property type="entry name" value="Chloroa_b-bind"/>
</dbReference>
<comment type="subcellular location">
    <subcellularLocation>
        <location evidence="2">Plastid</location>
        <location evidence="2">Chloroplast</location>
    </subcellularLocation>
</comment>
<keyword evidence="7" id="KW-0437">Light-harvesting polypeptide</keyword>
<evidence type="ECO:0000256" key="3">
    <source>
        <dbReference type="ARBA" id="ARBA00005933"/>
    </source>
</evidence>
<feature type="binding site" evidence="8">
    <location>
        <position position="171"/>
    </location>
    <ligand>
        <name>chlorophyll a</name>
        <dbReference type="ChEBI" id="CHEBI:58416"/>
        <label>1</label>
    </ligand>
</feature>
<evidence type="ECO:0000313" key="10">
    <source>
        <dbReference type="EMBL" id="CAD9490670.1"/>
    </source>
</evidence>
<feature type="binding site" description="axial binding residue" evidence="8">
    <location>
        <position position="72"/>
    </location>
    <ligand>
        <name>chlorophyll b</name>
        <dbReference type="ChEBI" id="CHEBI:61721"/>
        <label>1</label>
    </ligand>
    <ligandPart>
        <name>Mg</name>
        <dbReference type="ChEBI" id="CHEBI:25107"/>
    </ligandPart>
</feature>
<organism evidence="10">
    <name type="scientific">Helicotheca tamesis</name>
    <dbReference type="NCBI Taxonomy" id="374047"/>
    <lineage>
        <taxon>Eukaryota</taxon>
        <taxon>Sar</taxon>
        <taxon>Stramenopiles</taxon>
        <taxon>Ochrophyta</taxon>
        <taxon>Bacillariophyta</taxon>
        <taxon>Mediophyceae</taxon>
        <taxon>Lithodesmiophycidae</taxon>
        <taxon>Lithodesmiales</taxon>
        <taxon>Lithodesmiaceae</taxon>
        <taxon>Helicotheca</taxon>
    </lineage>
</organism>
<feature type="binding site" evidence="8">
    <location>
        <position position="174"/>
    </location>
    <ligand>
        <name>chlorophyll a</name>
        <dbReference type="ChEBI" id="CHEBI:58416"/>
        <label>1</label>
    </ligand>
</feature>
<keyword evidence="8" id="KW-0157">Chromophore</keyword>